<dbReference type="AlphaFoldDB" id="A0A094IXF2"/>
<reference evidence="1" key="1">
    <citation type="submission" date="2014-08" db="EMBL/GenBank/DDBJ databases">
        <title>Fullgenome sequencing of Anoxybacillus sp.25 isolate from Garga hot-spring Russia.</title>
        <authorList>
            <person name="Rozanov A.S."/>
            <person name="Kotenko A.V."/>
            <person name="Malup T.K."/>
            <person name="Peltek S.E."/>
        </authorList>
    </citation>
    <scope>NUCLEOTIDE SEQUENCE [LARGE SCALE GENOMIC DNA]</scope>
    <source>
        <strain evidence="1">25</strain>
    </source>
</reference>
<comment type="caution">
    <text evidence="1">The sequence shown here is derived from an EMBL/GenBank/DDBJ whole genome shotgun (WGS) entry which is preliminary data.</text>
</comment>
<gene>
    <name evidence="1" type="ORF">JS44_10555</name>
</gene>
<sequence>MPLTQAEYEQLYQQIRADVLKELEQRQSRTQQWHELKQRIDEFLSKYFDESQRSKKYKYQQGFYTLVRFVADVKRVEKLQTNICQLRTAFWTSCFPSSKSTAHRKIERR</sequence>
<proteinExistence type="predicted"/>
<accession>A0A094IXF2</accession>
<evidence type="ECO:0000313" key="1">
    <source>
        <dbReference type="EMBL" id="KFZ32350.1"/>
    </source>
</evidence>
<name>A0A094IXF2_9BACL</name>
<dbReference type="EMBL" id="JPZO01000065">
    <property type="protein sequence ID" value="KFZ32350.1"/>
    <property type="molecule type" value="Genomic_DNA"/>
</dbReference>
<protein>
    <submittedName>
        <fullName evidence="1">Uncharacterized protein</fullName>
    </submittedName>
</protein>
<organism evidence="1">
    <name type="scientific">Anoxybacillus flavithermus</name>
    <dbReference type="NCBI Taxonomy" id="33934"/>
    <lineage>
        <taxon>Bacteria</taxon>
        <taxon>Bacillati</taxon>
        <taxon>Bacillota</taxon>
        <taxon>Bacilli</taxon>
        <taxon>Bacillales</taxon>
        <taxon>Anoxybacillaceae</taxon>
        <taxon>Anoxybacillus</taxon>
    </lineage>
</organism>